<gene>
    <name evidence="2" type="ORF">GGQ22_07510</name>
</gene>
<reference evidence="2 3" key="1">
    <citation type="submission" date="2019-10" db="EMBL/GenBank/DDBJ databases">
        <title>Nocardioides novel species isolated from the excrement of Marmot.</title>
        <authorList>
            <person name="Zhang G."/>
        </authorList>
    </citation>
    <scope>NUCLEOTIDE SEQUENCE [LARGE SCALE GENOMIC DNA]</scope>
    <source>
        <strain evidence="3">zg-579</strain>
    </source>
</reference>
<feature type="compositionally biased region" description="Acidic residues" evidence="1">
    <location>
        <begin position="241"/>
        <end position="251"/>
    </location>
</feature>
<evidence type="ECO:0008006" key="4">
    <source>
        <dbReference type="Google" id="ProtNLM"/>
    </source>
</evidence>
<dbReference type="Proteomes" id="UP000433406">
    <property type="component" value="Unassembled WGS sequence"/>
</dbReference>
<name>A0A6I3J9V1_9ACTN</name>
<proteinExistence type="predicted"/>
<sequence>MPPADADSQPPPEGRPGRADPTADFDTFYKDTRDRLLLQTWALTGDLTAARSAVRHAYTVAWHHWRKVARREDPESWLRPHAWAYAERRHTARLGHRDKDLDPEVRETLDTLAALPATQRRVLLLSLLAPVPLDDLAREVGLPRKDAEHELQAATAAFSVQRGVPSTDIRALLEPLAEAVKDVRWPRSTIVRRAGTGRRRAYTAAAVLVTVATLLISGMVVSDGGVPATLDRAATPQRSDDDGDRDDDGEEPPPLSADALLTAKEVQKRVKGTGWRDLRTDGNTEGDGIVLPCQADRYADPRGTAALLRVFEARRRGGPRRTAWQLAEASRNERAARRAFRTSVGWYAACPEPRLQLLSTRRIGKVGDQAMLLALRSWSRPVRTTVVGVARTGSLTTTTVLRVGNDARPDIKGGTALLAESVRKLCTLPDGGSCVGRPDPQLVRPVAVGEQPSLLSEIDLPPVRRVAAPWTGSPVVKANTNPASTPCDRTTFTGRGMRNNVTRTFVILNAGLPTQFGLTETVGSLGKKKARAFVDGVRRRIARCAQDDLTTEVRRLANTDTRRRDLTVWVVTTEVSDKTTVRYLMAVLRSGTTVAQLGFVPAGARTMSDADFVGLARRALERLPEHPAP</sequence>
<feature type="compositionally biased region" description="Pro residues" evidence="1">
    <location>
        <begin position="1"/>
        <end position="14"/>
    </location>
</feature>
<evidence type="ECO:0000313" key="2">
    <source>
        <dbReference type="EMBL" id="MTB94930.1"/>
    </source>
</evidence>
<protein>
    <recommendedName>
        <fullName evidence="4">RNA polymerase sigma factor 70 region 4 type 2 domain-containing protein</fullName>
    </recommendedName>
</protein>
<accession>A0A6I3J9V1</accession>
<feature type="region of interest" description="Disordered" evidence="1">
    <location>
        <begin position="1"/>
        <end position="25"/>
    </location>
</feature>
<feature type="region of interest" description="Disordered" evidence="1">
    <location>
        <begin position="227"/>
        <end position="258"/>
    </location>
</feature>
<comment type="caution">
    <text evidence="2">The sequence shown here is derived from an EMBL/GenBank/DDBJ whole genome shotgun (WGS) entry which is preliminary data.</text>
</comment>
<dbReference type="RefSeq" id="WP_154614658.1">
    <property type="nucleotide sequence ID" value="NZ_CP053660.1"/>
</dbReference>
<keyword evidence="3" id="KW-1185">Reference proteome</keyword>
<organism evidence="2 3">
    <name type="scientific">Nocardioides marmotae</name>
    <dbReference type="NCBI Taxonomy" id="2663857"/>
    <lineage>
        <taxon>Bacteria</taxon>
        <taxon>Bacillati</taxon>
        <taxon>Actinomycetota</taxon>
        <taxon>Actinomycetes</taxon>
        <taxon>Propionibacteriales</taxon>
        <taxon>Nocardioidaceae</taxon>
        <taxon>Nocardioides</taxon>
    </lineage>
</organism>
<evidence type="ECO:0000256" key="1">
    <source>
        <dbReference type="SAM" id="MobiDB-lite"/>
    </source>
</evidence>
<evidence type="ECO:0000313" key="3">
    <source>
        <dbReference type="Proteomes" id="UP000433406"/>
    </source>
</evidence>
<dbReference type="EMBL" id="WLCI01000007">
    <property type="protein sequence ID" value="MTB94930.1"/>
    <property type="molecule type" value="Genomic_DNA"/>
</dbReference>
<dbReference type="AlphaFoldDB" id="A0A6I3J9V1"/>